<dbReference type="GO" id="GO:0016887">
    <property type="term" value="F:ATP hydrolysis activity"/>
    <property type="evidence" value="ECO:0007669"/>
    <property type="project" value="InterPro"/>
</dbReference>
<evidence type="ECO:0000259" key="1">
    <source>
        <dbReference type="Pfam" id="PF07728"/>
    </source>
</evidence>
<dbReference type="PANTHER" id="PTHR37291:SF1">
    <property type="entry name" value="TYPE IV METHYL-DIRECTED RESTRICTION ENZYME ECOKMCRB SUBUNIT"/>
    <property type="match status" value="1"/>
</dbReference>
<dbReference type="SUPFAM" id="SSF52540">
    <property type="entry name" value="P-loop containing nucleoside triphosphate hydrolases"/>
    <property type="match status" value="1"/>
</dbReference>
<dbReference type="InterPro" id="IPR027417">
    <property type="entry name" value="P-loop_NTPase"/>
</dbReference>
<dbReference type="RefSeq" id="WP_110843716.1">
    <property type="nucleotide sequence ID" value="NZ_QJVJ01000020.1"/>
</dbReference>
<dbReference type="GO" id="GO:0005524">
    <property type="term" value="F:ATP binding"/>
    <property type="evidence" value="ECO:0007669"/>
    <property type="project" value="InterPro"/>
</dbReference>
<protein>
    <submittedName>
        <fullName evidence="3">DUF3578 domain-containing protein</fullName>
    </submittedName>
</protein>
<gene>
    <name evidence="3" type="ORF">DLM86_29860</name>
</gene>
<dbReference type="InterPro" id="IPR052934">
    <property type="entry name" value="Methyl-DNA_Rec/Restrict_Enz"/>
</dbReference>
<dbReference type="InterPro" id="IPR011704">
    <property type="entry name" value="ATPase_dyneun-rel_AAA"/>
</dbReference>
<dbReference type="InterPro" id="IPR021961">
    <property type="entry name" value="McrB_DNA-bd"/>
</dbReference>
<sequence>MTLPASLTGIFAHKQKSYKMVLVLAVLDMMEEQKKQEVPITLARTQFLKQLQSRESQGLPVDTPPESLGPRWSEIQGYQINSLIRTPIEALSSVLVHDTGKHTLRFVDSLRAQWSESVAQELRELALRELDAYYESQQPLTSVSLREHLLKVMSEYTAAKREPFSSHPLGTFVRHTIPQELHGLPFIDRQLRIQGSVGMGNWATVPWIAIMDRRITETTQQGEYIVYLFAHDMSAVYLAFHQGVTVPLKEKGKVEAYKYLRQKAAEIQAKLPLGGMRKDQDIQLMSTGLGQDYQASTVAYYRYDRDRMPSDEQLLADLKNVVENYKLYVELTLNQPDGGQEEQVLNPTPDEVLLPVTPISVPAQLKAIQAYIQQKGFHYPEHLIENFYLSMKTKPFVILAGVSGTGKTRLVKLFAEALGATSANRQFTLIPVRPDWSDPSDLLGYKDLSGVFRPGKLTEVLVEAAQPVNRDKPYFICLDEMNLARVEHYFSDLLSILETQDWEDGHIVTAPLIQQEALSLEEDRERFGDLRLPDNVYLIGTVNMDETTHPFSKKVLDRANTIEFNYINLAQFPSAGDEGAEPQATPASNTFLRTEYLQLVDVYRDYKSLVEETTEKLVSINGILEEIHSHVGFRIRDAICFYMIYNERFQLLNPDAAFDFQLLQKILPRVQGSSSSVKRVLLKLMEEALGRRLATQELMEDASELYASVSKIDSAKYPLSARKIAFMLRRLEEDGFTSYWLS</sequence>
<organism evidence="3 4">
    <name type="scientific">Paenibacillus flagellatus</name>
    <dbReference type="NCBI Taxonomy" id="2211139"/>
    <lineage>
        <taxon>Bacteria</taxon>
        <taxon>Bacillati</taxon>
        <taxon>Bacillota</taxon>
        <taxon>Bacilli</taxon>
        <taxon>Bacillales</taxon>
        <taxon>Paenibacillaceae</taxon>
        <taxon>Paenibacillus</taxon>
    </lineage>
</organism>
<evidence type="ECO:0000313" key="3">
    <source>
        <dbReference type="EMBL" id="PYI50280.1"/>
    </source>
</evidence>
<accession>A0A2V5K925</accession>
<keyword evidence="4" id="KW-1185">Reference proteome</keyword>
<reference evidence="3 4" key="1">
    <citation type="submission" date="2018-05" db="EMBL/GenBank/DDBJ databases">
        <title>Paenibacillus flagellatus sp. nov., isolated from selenium mineral soil.</title>
        <authorList>
            <person name="Dai X."/>
        </authorList>
    </citation>
    <scope>NUCLEOTIDE SEQUENCE [LARGE SCALE GENOMIC DNA]</scope>
    <source>
        <strain evidence="3 4">DXL2</strain>
    </source>
</reference>
<dbReference type="Gene3D" id="3.40.50.300">
    <property type="entry name" value="P-loop containing nucleotide triphosphate hydrolases"/>
    <property type="match status" value="1"/>
</dbReference>
<dbReference type="Gene3D" id="3.30.920.90">
    <property type="match status" value="1"/>
</dbReference>
<name>A0A2V5K925_9BACL</name>
<dbReference type="Pfam" id="PF12102">
    <property type="entry name" value="MrcB_N"/>
    <property type="match status" value="1"/>
</dbReference>
<dbReference type="AlphaFoldDB" id="A0A2V5K925"/>
<dbReference type="Proteomes" id="UP000247476">
    <property type="component" value="Unassembled WGS sequence"/>
</dbReference>
<dbReference type="EMBL" id="QJVJ01000020">
    <property type="protein sequence ID" value="PYI50280.1"/>
    <property type="molecule type" value="Genomic_DNA"/>
</dbReference>
<proteinExistence type="predicted"/>
<comment type="caution">
    <text evidence="3">The sequence shown here is derived from an EMBL/GenBank/DDBJ whole genome shotgun (WGS) entry which is preliminary data.</text>
</comment>
<feature type="domain" description="ATPase dynein-related AAA" evidence="1">
    <location>
        <begin position="397"/>
        <end position="558"/>
    </location>
</feature>
<evidence type="ECO:0000313" key="4">
    <source>
        <dbReference type="Proteomes" id="UP000247476"/>
    </source>
</evidence>
<dbReference type="OrthoDB" id="9781481at2"/>
<dbReference type="PANTHER" id="PTHR37291">
    <property type="entry name" value="5-METHYLCYTOSINE-SPECIFIC RESTRICTION ENZYME B"/>
    <property type="match status" value="1"/>
</dbReference>
<dbReference type="Pfam" id="PF07728">
    <property type="entry name" value="AAA_5"/>
    <property type="match status" value="1"/>
</dbReference>
<evidence type="ECO:0000259" key="2">
    <source>
        <dbReference type="Pfam" id="PF12102"/>
    </source>
</evidence>
<feature type="domain" description="Type IV methyl-directed restriction enzyme EcoKMcrB subunit DNA-binding" evidence="2">
    <location>
        <begin position="151"/>
        <end position="329"/>
    </location>
</feature>